<keyword evidence="3" id="KW-1185">Reference proteome</keyword>
<sequence>MKNLKTIITVVAISLSTVFSATAVEKNPLKKEKTIRTEIVSLLGDNIPFQINHSCRAEISFIINNNNEVVVLNVDSKIAKFESFVKRKLNYKKLSLKNIKKGEVYRIPVKLNAA</sequence>
<evidence type="ECO:0000256" key="1">
    <source>
        <dbReference type="SAM" id="SignalP"/>
    </source>
</evidence>
<dbReference type="EMBL" id="QFFG01000003">
    <property type="protein sequence ID" value="PWG05508.1"/>
    <property type="molecule type" value="Genomic_DNA"/>
</dbReference>
<dbReference type="RefSeq" id="WP_109405050.1">
    <property type="nucleotide sequence ID" value="NZ_QFFG01000003.1"/>
</dbReference>
<evidence type="ECO:0000313" key="2">
    <source>
        <dbReference type="EMBL" id="PWG05508.1"/>
    </source>
</evidence>
<dbReference type="AlphaFoldDB" id="A0A2U2JAZ0"/>
<dbReference type="OrthoDB" id="1202666at2"/>
<evidence type="ECO:0008006" key="4">
    <source>
        <dbReference type="Google" id="ProtNLM"/>
    </source>
</evidence>
<evidence type="ECO:0000313" key="3">
    <source>
        <dbReference type="Proteomes" id="UP000245670"/>
    </source>
</evidence>
<keyword evidence="1" id="KW-0732">Signal</keyword>
<comment type="caution">
    <text evidence="2">The sequence shown here is derived from an EMBL/GenBank/DDBJ whole genome shotgun (WGS) entry which is preliminary data.</text>
</comment>
<accession>A0A2U2JAZ0</accession>
<name>A0A2U2JAZ0_9FLAO</name>
<reference evidence="2 3" key="1">
    <citation type="submission" date="2018-05" db="EMBL/GenBank/DDBJ databases">
        <title>Polaribacter aquimarinus sp. nov., isolated from sediment in a sediment of sea.</title>
        <authorList>
            <person name="Lu D."/>
        </authorList>
    </citation>
    <scope>NUCLEOTIDE SEQUENCE [LARGE SCALE GENOMIC DNA]</scope>
    <source>
        <strain evidence="2 3">ZY113</strain>
    </source>
</reference>
<organism evidence="2 3">
    <name type="scientific">Polaribacter aquimarinus</name>
    <dbReference type="NCBI Taxonomy" id="2100726"/>
    <lineage>
        <taxon>Bacteria</taxon>
        <taxon>Pseudomonadati</taxon>
        <taxon>Bacteroidota</taxon>
        <taxon>Flavobacteriia</taxon>
        <taxon>Flavobacteriales</taxon>
        <taxon>Flavobacteriaceae</taxon>
    </lineage>
</organism>
<proteinExistence type="predicted"/>
<gene>
    <name evidence="2" type="ORF">DIS07_07520</name>
</gene>
<dbReference type="Proteomes" id="UP000245670">
    <property type="component" value="Unassembled WGS sequence"/>
</dbReference>
<feature type="signal peptide" evidence="1">
    <location>
        <begin position="1"/>
        <end position="23"/>
    </location>
</feature>
<protein>
    <recommendedName>
        <fullName evidence="4">TonB C-terminal domain-containing protein</fullName>
    </recommendedName>
</protein>
<feature type="chain" id="PRO_5015433258" description="TonB C-terminal domain-containing protein" evidence="1">
    <location>
        <begin position="24"/>
        <end position="114"/>
    </location>
</feature>